<sequence length="71" mass="7438">MVVNDTYPTTESPPDGRPAVACPACGHPSAEHDRISARYCAATTVGHHDRGCVCTVRTTVGTDDQTAPKAN</sequence>
<dbReference type="EMBL" id="JACHJQ010000007">
    <property type="protein sequence ID" value="MBB4910096.1"/>
    <property type="molecule type" value="Genomic_DNA"/>
</dbReference>
<name>A0A7W7VH65_9PSEU</name>
<reference evidence="1 2" key="1">
    <citation type="submission" date="2020-08" db="EMBL/GenBank/DDBJ databases">
        <title>Genomic Encyclopedia of Type Strains, Phase III (KMG-III): the genomes of soil and plant-associated and newly described type strains.</title>
        <authorList>
            <person name="Whitman W."/>
        </authorList>
    </citation>
    <scope>NUCLEOTIDE SEQUENCE [LARGE SCALE GENOMIC DNA]</scope>
    <source>
        <strain evidence="1 2">CECT 8960</strain>
    </source>
</reference>
<dbReference type="NCBIfam" id="NF038206">
    <property type="entry name" value="RGCVC_fam"/>
    <property type="match status" value="1"/>
</dbReference>
<dbReference type="AlphaFoldDB" id="A0A7W7VH65"/>
<proteinExistence type="predicted"/>
<organism evidence="1 2">
    <name type="scientific">Actinophytocola algeriensis</name>
    <dbReference type="NCBI Taxonomy" id="1768010"/>
    <lineage>
        <taxon>Bacteria</taxon>
        <taxon>Bacillati</taxon>
        <taxon>Actinomycetota</taxon>
        <taxon>Actinomycetes</taxon>
        <taxon>Pseudonocardiales</taxon>
        <taxon>Pseudonocardiaceae</taxon>
    </lineage>
</organism>
<comment type="caution">
    <text evidence="1">The sequence shown here is derived from an EMBL/GenBank/DDBJ whole genome shotgun (WGS) entry which is preliminary data.</text>
</comment>
<protein>
    <submittedName>
        <fullName evidence="1">Uncharacterized protein</fullName>
    </submittedName>
</protein>
<accession>A0A7W7VH65</accession>
<gene>
    <name evidence="1" type="ORF">FHR82_006354</name>
</gene>
<dbReference type="RefSeq" id="WP_221464526.1">
    <property type="nucleotide sequence ID" value="NZ_JACHJQ010000007.1"/>
</dbReference>
<evidence type="ECO:0000313" key="2">
    <source>
        <dbReference type="Proteomes" id="UP000520767"/>
    </source>
</evidence>
<evidence type="ECO:0000313" key="1">
    <source>
        <dbReference type="EMBL" id="MBB4910096.1"/>
    </source>
</evidence>
<dbReference type="Proteomes" id="UP000520767">
    <property type="component" value="Unassembled WGS sequence"/>
</dbReference>
<keyword evidence="2" id="KW-1185">Reference proteome</keyword>